<evidence type="ECO:0000256" key="2">
    <source>
        <dbReference type="SAM" id="MobiDB-lite"/>
    </source>
</evidence>
<dbReference type="PANTHER" id="PTHR12357:SF92">
    <property type="entry name" value="YTH DOMAIN-CONTAINING FAMILY PROTEIN"/>
    <property type="match status" value="1"/>
</dbReference>
<dbReference type="GO" id="GO:0003729">
    <property type="term" value="F:mRNA binding"/>
    <property type="evidence" value="ECO:0007669"/>
    <property type="project" value="UniProtKB-UniRule"/>
</dbReference>
<feature type="compositionally biased region" description="Polar residues" evidence="2">
    <location>
        <begin position="192"/>
        <end position="204"/>
    </location>
</feature>
<proteinExistence type="inferred from homology"/>
<feature type="compositionally biased region" description="Polar residues" evidence="2">
    <location>
        <begin position="338"/>
        <end position="348"/>
    </location>
</feature>
<name>W9RWW5_9ROSA</name>
<dbReference type="PANTHER" id="PTHR12357">
    <property type="entry name" value="YTH YT521-B HOMOLOGY DOMAIN-CONTAINING"/>
    <property type="match status" value="1"/>
</dbReference>
<dbReference type="EMBL" id="KE344683">
    <property type="protein sequence ID" value="EXB75658.1"/>
    <property type="molecule type" value="Genomic_DNA"/>
</dbReference>
<dbReference type="InterPro" id="IPR045168">
    <property type="entry name" value="YTH_prot"/>
</dbReference>
<dbReference type="Pfam" id="PF04146">
    <property type="entry name" value="YTH"/>
    <property type="match status" value="1"/>
</dbReference>
<protein>
    <recommendedName>
        <fullName evidence="1">YTH domain-containing family protein</fullName>
    </recommendedName>
</protein>
<dbReference type="Proteomes" id="UP000030645">
    <property type="component" value="Unassembled WGS sequence"/>
</dbReference>
<evidence type="ECO:0000313" key="4">
    <source>
        <dbReference type="EMBL" id="EXB75658.1"/>
    </source>
</evidence>
<dbReference type="eggNOG" id="KOG1901">
    <property type="taxonomic scope" value="Eukaryota"/>
</dbReference>
<feature type="compositionally biased region" description="Basic and acidic residues" evidence="2">
    <location>
        <begin position="635"/>
        <end position="647"/>
    </location>
</feature>
<gene>
    <name evidence="4" type="ORF">L484_026136</name>
</gene>
<dbReference type="STRING" id="981085.W9RWW5"/>
<dbReference type="InterPro" id="IPR007275">
    <property type="entry name" value="YTH_domain"/>
</dbReference>
<feature type="region of interest" description="Disordered" evidence="2">
    <location>
        <begin position="192"/>
        <end position="297"/>
    </location>
</feature>
<feature type="compositionally biased region" description="Polar residues" evidence="2">
    <location>
        <begin position="212"/>
        <end position="281"/>
    </location>
</feature>
<dbReference type="CDD" id="cd21134">
    <property type="entry name" value="YTH"/>
    <property type="match status" value="1"/>
</dbReference>
<feature type="compositionally biased region" description="Polar residues" evidence="2">
    <location>
        <begin position="622"/>
        <end position="634"/>
    </location>
</feature>
<dbReference type="GO" id="GO:0061157">
    <property type="term" value="P:mRNA destabilization"/>
    <property type="evidence" value="ECO:0007669"/>
    <property type="project" value="TreeGrafter"/>
</dbReference>
<comment type="similarity">
    <text evidence="1">Belongs to the YTHDF family.</text>
</comment>
<sequence>MSLMSLRLRCRFFNSHLQLLSSGGSTGIEMYHVPEHGTDENLMIQSMEPNMHLTSPFEQVEAMYSEGAPEFVVDQGLFYPAATSYGYYCTGFESPGEWEDHNRVFGVDGPDIQYTGAQSESLPYVYYTPTYGYAQSPYNPYNPYIPGAMIGVDGPSVGAQQYYSVAPYQNAVSSPAYIPVVFQPDMIPNSSSESLIDAGASTNRPDGRGSKHSLSSTSGAFPNFTKPTSHAKNSFTMISEGSKSNAGPSKQASANGSVSTGRFPSSASSHVFQGRSSSGSIQAVDKLPNGKIPTHNNQLKVAIPGTSLSDFGSSNHGRGTMAKVQPKVPVGRSLNDANSGLDSLSEQNRGPRINRPKNELPVKAYTSRAGGTNAQENIIIYTDQYNKDDFPVDFTDAKFFVIKSYSEDDVHKSIKYNVWSSTPHGNKKLSSAYEDAQRIAAGKPRGCPIFLFFSVNVSGQFCGVAEMVGPVDFNKDMDFWQQDKWSGSFPVKWHIIKDVANTSLRHIILENNENKPVTNSRDTQEIMYKKGLEMLRIFKNHTLKTSLLDDFVYYENRQKIIQEEKASLLVRSFHSPFFIPALGPPRKLNCVVELPPSKVDNAYKPSYEPNSSKKTVITASEQASSQSNITNTNIRNEHPDKGGVEAKDDASTFKIGSLSINPKASDLISSVGTTSTVAASTEPFSVTVGSVPLKFNGASESSGILTVGTIPLDPRALLFDKGGGGALAKRGSQQK</sequence>
<dbReference type="GO" id="GO:0005737">
    <property type="term" value="C:cytoplasm"/>
    <property type="evidence" value="ECO:0007669"/>
    <property type="project" value="TreeGrafter"/>
</dbReference>
<comment type="function">
    <text evidence="1">Specifically recognizes and binds N6-methyladenosine (m6A)-containing RNAs, and regulates mRNA stability. M6A is a modification present at internal sites of mRNAs and some non-coding RNAs and plays a role in mRNA stability and processing.</text>
</comment>
<keyword evidence="1" id="KW-0694">RNA-binding</keyword>
<evidence type="ECO:0000259" key="3">
    <source>
        <dbReference type="PROSITE" id="PS50882"/>
    </source>
</evidence>
<reference evidence="5" key="1">
    <citation type="submission" date="2013-01" db="EMBL/GenBank/DDBJ databases">
        <title>Draft Genome Sequence of a Mulberry Tree, Morus notabilis C.K. Schneid.</title>
        <authorList>
            <person name="He N."/>
            <person name="Zhao S."/>
        </authorList>
    </citation>
    <scope>NUCLEOTIDE SEQUENCE</scope>
</reference>
<dbReference type="PROSITE" id="PS50882">
    <property type="entry name" value="YTH"/>
    <property type="match status" value="1"/>
</dbReference>
<feature type="region of interest" description="Disordered" evidence="2">
    <location>
        <begin position="338"/>
        <end position="357"/>
    </location>
</feature>
<feature type="region of interest" description="Disordered" evidence="2">
    <location>
        <begin position="622"/>
        <end position="647"/>
    </location>
</feature>
<evidence type="ECO:0000313" key="5">
    <source>
        <dbReference type="Proteomes" id="UP000030645"/>
    </source>
</evidence>
<keyword evidence="5" id="KW-1185">Reference proteome</keyword>
<feature type="domain" description="YTH" evidence="3">
    <location>
        <begin position="397"/>
        <end position="538"/>
    </location>
</feature>
<dbReference type="Gene3D" id="3.10.590.10">
    <property type="entry name" value="ph1033 like domains"/>
    <property type="match status" value="1"/>
</dbReference>
<accession>W9RWW5</accession>
<dbReference type="GO" id="GO:1990247">
    <property type="term" value="F:N6-methyladenosine-containing RNA reader activity"/>
    <property type="evidence" value="ECO:0007669"/>
    <property type="project" value="UniProtKB-UniRule"/>
</dbReference>
<organism evidence="4 5">
    <name type="scientific">Morus notabilis</name>
    <dbReference type="NCBI Taxonomy" id="981085"/>
    <lineage>
        <taxon>Eukaryota</taxon>
        <taxon>Viridiplantae</taxon>
        <taxon>Streptophyta</taxon>
        <taxon>Embryophyta</taxon>
        <taxon>Tracheophyta</taxon>
        <taxon>Spermatophyta</taxon>
        <taxon>Magnoliopsida</taxon>
        <taxon>eudicotyledons</taxon>
        <taxon>Gunneridae</taxon>
        <taxon>Pentapetalae</taxon>
        <taxon>rosids</taxon>
        <taxon>fabids</taxon>
        <taxon>Rosales</taxon>
        <taxon>Moraceae</taxon>
        <taxon>Moreae</taxon>
        <taxon>Morus</taxon>
    </lineage>
</organism>
<evidence type="ECO:0000256" key="1">
    <source>
        <dbReference type="RuleBase" id="RU369095"/>
    </source>
</evidence>
<dbReference type="AlphaFoldDB" id="W9RWW5"/>